<feature type="compositionally biased region" description="Polar residues" evidence="1">
    <location>
        <begin position="499"/>
        <end position="517"/>
    </location>
</feature>
<feature type="compositionally biased region" description="Basic and acidic residues" evidence="1">
    <location>
        <begin position="316"/>
        <end position="334"/>
    </location>
</feature>
<feature type="region of interest" description="Disordered" evidence="1">
    <location>
        <begin position="263"/>
        <end position="298"/>
    </location>
</feature>
<name>A0A8J5V6S1_ZIZPA</name>
<comment type="caution">
    <text evidence="2">The sequence shown here is derived from an EMBL/GenBank/DDBJ whole genome shotgun (WGS) entry which is preliminary data.</text>
</comment>
<keyword evidence="3" id="KW-1185">Reference proteome</keyword>
<dbReference type="Proteomes" id="UP000729402">
    <property type="component" value="Unassembled WGS sequence"/>
</dbReference>
<dbReference type="OrthoDB" id="1935339at2759"/>
<evidence type="ECO:0000313" key="2">
    <source>
        <dbReference type="EMBL" id="KAG8062642.1"/>
    </source>
</evidence>
<dbReference type="AlphaFoldDB" id="A0A8J5V6S1"/>
<feature type="compositionally biased region" description="Polar residues" evidence="1">
    <location>
        <begin position="381"/>
        <end position="398"/>
    </location>
</feature>
<feature type="compositionally biased region" description="Basic and acidic residues" evidence="1">
    <location>
        <begin position="399"/>
        <end position="411"/>
    </location>
</feature>
<feature type="compositionally biased region" description="Basic and acidic residues" evidence="1">
    <location>
        <begin position="764"/>
        <end position="773"/>
    </location>
</feature>
<feature type="compositionally biased region" description="Polar residues" evidence="1">
    <location>
        <begin position="471"/>
        <end position="488"/>
    </location>
</feature>
<reference evidence="2" key="1">
    <citation type="journal article" date="2021" name="bioRxiv">
        <title>Whole Genome Assembly and Annotation of Northern Wild Rice, Zizania palustris L., Supports a Whole Genome Duplication in the Zizania Genus.</title>
        <authorList>
            <person name="Haas M."/>
            <person name="Kono T."/>
            <person name="Macchietto M."/>
            <person name="Millas R."/>
            <person name="McGilp L."/>
            <person name="Shao M."/>
            <person name="Duquette J."/>
            <person name="Hirsch C.N."/>
            <person name="Kimball J."/>
        </authorList>
    </citation>
    <scope>NUCLEOTIDE SEQUENCE</scope>
    <source>
        <tissue evidence="2">Fresh leaf tissue</tissue>
    </source>
</reference>
<feature type="compositionally biased region" description="Polar residues" evidence="1">
    <location>
        <begin position="355"/>
        <end position="365"/>
    </location>
</feature>
<evidence type="ECO:0000256" key="1">
    <source>
        <dbReference type="SAM" id="MobiDB-lite"/>
    </source>
</evidence>
<gene>
    <name evidence="2" type="ORF">GUJ93_ZPchr0003g18441</name>
</gene>
<accession>A0A8J5V6S1</accession>
<sequence length="922" mass="102711">MGSDKFPFGLVLGREQASGGYSCSEQYEWQNLTLRQKEQAKREQPHCGSTLNYSRDRVEDSVAIETSHDLHNSNDRRNGGYHDHSHAYLHHSSKWGKLNLSPGHVPISCQWTDGKRSMHLDRVCEHAKGNGHVHAAVRLGELLSSNQGSSTQNRHHQEDRHLLTEVDFHSVHFSEIDKARHQSYMENFQTNSKREGYYSDHTLDGRTCDKVEVETSQTREVRDEFHAIHHEQLHLSRNCRNAYNGKKSGRQCAKWGFQGKKSNGAFVSRPEKNSYRKRHGDQLVGQRAKKNKPSENRSKEFCYLKEQDWQSYPDGNVRHSGSDVVRNDNREGNIKKIKKVGQNGAKGNSHPKKNVLTSAVCSGSKSNEKSGMFSPKYSRKTILSSTGPKQNEGSNNVKLESDKQSSLDVCTKRPRDMKSEEVLRGKHELTPVTHVGKGALLKESDNTSLSEVRRDCLILWRRLKKDNCTEAENTVQTNKKGKVQTSRIPISGRLRNGKPSINSGSHDENGSTSDNACVSSKSNEYNCPSENSKQCGGVISSGEVQKCSNGRVGRELMKSFKYLGGTNCKKSPQNTIPEQGLMCILDLPLETNTSSIILQKEQDNLSSSLSVCSGTSKAEPVAAFHPDSSVHQKVSQHDEINDHLDSRTNSDLVISSENKNKLEGDSAKCGERTTSLSTVPIPLDKKSAALCLTHNDSAKVNVSECSNQAGEITPFSATKLDKGTAGKFMENHAKISTGSNCRDIQWGAVDYNFSKIKQESSQFAHKESKKDCEPSQDLKVAPNQHLSHQSDSDRPNLCNASQNDWNSHSFIPDLNSLPSMITDEELKPFGKVTYQVNEDGTKPQNDSKSLSAPSCEPTLQEEQFKQPDPCELTRVTCEREGTDRFLSPNSHSGPSQDYLDVYLGKEVLKKKPCLIRGPANSC</sequence>
<feature type="compositionally biased region" description="Polar residues" evidence="1">
    <location>
        <begin position="837"/>
        <end position="852"/>
    </location>
</feature>
<reference evidence="2" key="2">
    <citation type="submission" date="2021-02" db="EMBL/GenBank/DDBJ databases">
        <authorList>
            <person name="Kimball J.A."/>
            <person name="Haas M.W."/>
            <person name="Macchietto M."/>
            <person name="Kono T."/>
            <person name="Duquette J."/>
            <person name="Shao M."/>
        </authorList>
    </citation>
    <scope>NUCLEOTIDE SEQUENCE</scope>
    <source>
        <tissue evidence="2">Fresh leaf tissue</tissue>
    </source>
</reference>
<feature type="region of interest" description="Disordered" evidence="1">
    <location>
        <begin position="471"/>
        <end position="517"/>
    </location>
</feature>
<feature type="region of interest" description="Disordered" evidence="1">
    <location>
        <begin position="312"/>
        <end position="411"/>
    </location>
</feature>
<proteinExistence type="predicted"/>
<dbReference type="EMBL" id="JAAALK010000286">
    <property type="protein sequence ID" value="KAG8062642.1"/>
    <property type="molecule type" value="Genomic_DNA"/>
</dbReference>
<protein>
    <submittedName>
        <fullName evidence="2">Uncharacterized protein</fullName>
    </submittedName>
</protein>
<organism evidence="2 3">
    <name type="scientific">Zizania palustris</name>
    <name type="common">Northern wild rice</name>
    <dbReference type="NCBI Taxonomy" id="103762"/>
    <lineage>
        <taxon>Eukaryota</taxon>
        <taxon>Viridiplantae</taxon>
        <taxon>Streptophyta</taxon>
        <taxon>Embryophyta</taxon>
        <taxon>Tracheophyta</taxon>
        <taxon>Spermatophyta</taxon>
        <taxon>Magnoliopsida</taxon>
        <taxon>Liliopsida</taxon>
        <taxon>Poales</taxon>
        <taxon>Poaceae</taxon>
        <taxon>BOP clade</taxon>
        <taxon>Oryzoideae</taxon>
        <taxon>Oryzeae</taxon>
        <taxon>Zizaniinae</taxon>
        <taxon>Zizania</taxon>
    </lineage>
</organism>
<evidence type="ECO:0000313" key="3">
    <source>
        <dbReference type="Proteomes" id="UP000729402"/>
    </source>
</evidence>
<feature type="region of interest" description="Disordered" evidence="1">
    <location>
        <begin position="764"/>
        <end position="801"/>
    </location>
</feature>
<feature type="region of interest" description="Disordered" evidence="1">
    <location>
        <begin position="837"/>
        <end position="867"/>
    </location>
</feature>